<protein>
    <recommendedName>
        <fullName evidence="3">F-box domain-containing protein</fullName>
    </recommendedName>
</protein>
<gene>
    <name evidence="1" type="ORF">FIESC28_03464</name>
</gene>
<name>A0A366S376_9HYPO</name>
<keyword evidence="2" id="KW-1185">Reference proteome</keyword>
<dbReference type="EMBL" id="QKXC01000070">
    <property type="protein sequence ID" value="RBR23759.1"/>
    <property type="molecule type" value="Genomic_DNA"/>
</dbReference>
<dbReference type="AlphaFoldDB" id="A0A366S376"/>
<dbReference type="OrthoDB" id="2520703at2759"/>
<reference evidence="1 2" key="1">
    <citation type="submission" date="2018-06" db="EMBL/GenBank/DDBJ databases">
        <title>Fusarium incarnatum-equiseti species complex species 28.</title>
        <authorList>
            <person name="Gardiner D.M."/>
        </authorList>
    </citation>
    <scope>NUCLEOTIDE SEQUENCE [LARGE SCALE GENOMIC DNA]</scope>
    <source>
        <strain evidence="1 2">FIESC_28</strain>
    </source>
</reference>
<sequence length="214" mass="24318">MEFTLPPIGRNGTQVKKLFPDDIIYMICRYFCSHCNNEYQLPYGPLTGAEKAQDSGTLYNLCLISKLWRDVAEQTLYHSFHPDYSPPRKRILKSSKNPWKLRLEPFLRTIASRPDLAGSIQTVIIRDLVIYGLHFYESQRAFDECARALRTSPREIYYKGHHNSAPSEIREAFFLGTPISVLPDVSTLASEIAGELLSALVAFVPKLEHLAVEG</sequence>
<organism evidence="1 2">
    <name type="scientific">Fusarium coffeatum</name>
    <dbReference type="NCBI Taxonomy" id="231269"/>
    <lineage>
        <taxon>Eukaryota</taxon>
        <taxon>Fungi</taxon>
        <taxon>Dikarya</taxon>
        <taxon>Ascomycota</taxon>
        <taxon>Pezizomycotina</taxon>
        <taxon>Sordariomycetes</taxon>
        <taxon>Hypocreomycetidae</taxon>
        <taxon>Hypocreales</taxon>
        <taxon>Nectriaceae</taxon>
        <taxon>Fusarium</taxon>
        <taxon>Fusarium incarnatum-equiseti species complex</taxon>
    </lineage>
</organism>
<evidence type="ECO:0008006" key="3">
    <source>
        <dbReference type="Google" id="ProtNLM"/>
    </source>
</evidence>
<dbReference type="RefSeq" id="XP_031018350.1">
    <property type="nucleotide sequence ID" value="XM_031157613.1"/>
</dbReference>
<comment type="caution">
    <text evidence="1">The sequence shown here is derived from an EMBL/GenBank/DDBJ whole genome shotgun (WGS) entry which is preliminary data.</text>
</comment>
<evidence type="ECO:0000313" key="1">
    <source>
        <dbReference type="EMBL" id="RBR23759.1"/>
    </source>
</evidence>
<accession>A0A366S376</accession>
<dbReference type="Proteomes" id="UP000253153">
    <property type="component" value="Unassembled WGS sequence"/>
</dbReference>
<evidence type="ECO:0000313" key="2">
    <source>
        <dbReference type="Proteomes" id="UP000253153"/>
    </source>
</evidence>
<dbReference type="GeneID" id="41992909"/>
<proteinExistence type="predicted"/>